<protein>
    <submittedName>
        <fullName evidence="2">Uncharacterized protein</fullName>
    </submittedName>
</protein>
<comment type="caution">
    <text evidence="2">The sequence shown here is derived from an EMBL/GenBank/DDBJ whole genome shotgun (WGS) entry which is preliminary data.</text>
</comment>
<dbReference type="AlphaFoldDB" id="A0AAD6TPM5"/>
<feature type="region of interest" description="Disordered" evidence="1">
    <location>
        <begin position="123"/>
        <end position="142"/>
    </location>
</feature>
<evidence type="ECO:0000313" key="2">
    <source>
        <dbReference type="EMBL" id="KAJ7062423.1"/>
    </source>
</evidence>
<evidence type="ECO:0000256" key="1">
    <source>
        <dbReference type="SAM" id="MobiDB-lite"/>
    </source>
</evidence>
<accession>A0AAD6TPM5</accession>
<dbReference type="EMBL" id="JARJCN010000233">
    <property type="protein sequence ID" value="KAJ7062423.1"/>
    <property type="molecule type" value="Genomic_DNA"/>
</dbReference>
<proteinExistence type="predicted"/>
<sequence>MRIIGPDTWTDLSSSHHIAYSSVARSVHFGPLSSSGARSWSRYRGHDTSSVSSVSWAYAPSIPLLSRVQGHDLARMASQRFCAKTHHHSGVLRRNRGMHVGGSGNCFLVGSIPRRMQATAVGAAQPQQRHDYSSRSLQRGAPRPSWAGLALSLSWILARR</sequence>
<evidence type="ECO:0000313" key="3">
    <source>
        <dbReference type="Proteomes" id="UP001222325"/>
    </source>
</evidence>
<keyword evidence="3" id="KW-1185">Reference proteome</keyword>
<gene>
    <name evidence="2" type="ORF">B0H15DRAFT_277502</name>
</gene>
<dbReference type="Proteomes" id="UP001222325">
    <property type="component" value="Unassembled WGS sequence"/>
</dbReference>
<name>A0AAD6TPM5_9AGAR</name>
<organism evidence="2 3">
    <name type="scientific">Mycena belliarum</name>
    <dbReference type="NCBI Taxonomy" id="1033014"/>
    <lineage>
        <taxon>Eukaryota</taxon>
        <taxon>Fungi</taxon>
        <taxon>Dikarya</taxon>
        <taxon>Basidiomycota</taxon>
        <taxon>Agaricomycotina</taxon>
        <taxon>Agaricomycetes</taxon>
        <taxon>Agaricomycetidae</taxon>
        <taxon>Agaricales</taxon>
        <taxon>Marasmiineae</taxon>
        <taxon>Mycenaceae</taxon>
        <taxon>Mycena</taxon>
    </lineage>
</organism>
<reference evidence="2" key="1">
    <citation type="submission" date="2023-03" db="EMBL/GenBank/DDBJ databases">
        <title>Massive genome expansion in bonnet fungi (Mycena s.s.) driven by repeated elements and novel gene families across ecological guilds.</title>
        <authorList>
            <consortium name="Lawrence Berkeley National Laboratory"/>
            <person name="Harder C.B."/>
            <person name="Miyauchi S."/>
            <person name="Viragh M."/>
            <person name="Kuo A."/>
            <person name="Thoen E."/>
            <person name="Andreopoulos B."/>
            <person name="Lu D."/>
            <person name="Skrede I."/>
            <person name="Drula E."/>
            <person name="Henrissat B."/>
            <person name="Morin E."/>
            <person name="Kohler A."/>
            <person name="Barry K."/>
            <person name="LaButti K."/>
            <person name="Morin E."/>
            <person name="Salamov A."/>
            <person name="Lipzen A."/>
            <person name="Mereny Z."/>
            <person name="Hegedus B."/>
            <person name="Baldrian P."/>
            <person name="Stursova M."/>
            <person name="Weitz H."/>
            <person name="Taylor A."/>
            <person name="Grigoriev I.V."/>
            <person name="Nagy L.G."/>
            <person name="Martin F."/>
            <person name="Kauserud H."/>
        </authorList>
    </citation>
    <scope>NUCLEOTIDE SEQUENCE</scope>
    <source>
        <strain evidence="2">CBHHK173m</strain>
    </source>
</reference>